<dbReference type="GO" id="GO:0008270">
    <property type="term" value="F:zinc ion binding"/>
    <property type="evidence" value="ECO:0007669"/>
    <property type="project" value="UniProtKB-KW"/>
</dbReference>
<dbReference type="SMART" id="SM01180">
    <property type="entry name" value="DWNN"/>
    <property type="match status" value="1"/>
</dbReference>
<evidence type="ECO:0000313" key="12">
    <source>
        <dbReference type="RefSeq" id="XP_028967787.1"/>
    </source>
</evidence>
<dbReference type="PANTHER" id="PTHR15439:SF0">
    <property type="entry name" value="CELL DIVISION CYCLE AND APOPTOSIS REGULATOR PROTEIN 1-RELATED"/>
    <property type="match status" value="1"/>
</dbReference>
<feature type="compositionally biased region" description="Basic and acidic residues" evidence="7">
    <location>
        <begin position="665"/>
        <end position="676"/>
    </location>
</feature>
<feature type="domain" description="CCHC-type" evidence="9">
    <location>
        <begin position="161"/>
        <end position="175"/>
    </location>
</feature>
<evidence type="ECO:0000256" key="1">
    <source>
        <dbReference type="ARBA" id="ARBA00004123"/>
    </source>
</evidence>
<evidence type="ECO:0000256" key="3">
    <source>
        <dbReference type="ARBA" id="ARBA00022771"/>
    </source>
</evidence>
<feature type="compositionally biased region" description="Basic and acidic residues" evidence="7">
    <location>
        <begin position="865"/>
        <end position="892"/>
    </location>
</feature>
<feature type="compositionally biased region" description="Basic and acidic residues" evidence="7">
    <location>
        <begin position="900"/>
        <end position="917"/>
    </location>
</feature>
<feature type="compositionally biased region" description="Basic and acidic residues" evidence="7">
    <location>
        <begin position="347"/>
        <end position="357"/>
    </location>
</feature>
<evidence type="ECO:0000259" key="10">
    <source>
        <dbReference type="PROSITE" id="PS51282"/>
    </source>
</evidence>
<dbReference type="Pfam" id="PF08783">
    <property type="entry name" value="DWNN"/>
    <property type="match status" value="1"/>
</dbReference>
<organism evidence="11 12">
    <name type="scientific">Galendromus occidentalis</name>
    <name type="common">western predatory mite</name>
    <dbReference type="NCBI Taxonomy" id="34638"/>
    <lineage>
        <taxon>Eukaryota</taxon>
        <taxon>Metazoa</taxon>
        <taxon>Ecdysozoa</taxon>
        <taxon>Arthropoda</taxon>
        <taxon>Chelicerata</taxon>
        <taxon>Arachnida</taxon>
        <taxon>Acari</taxon>
        <taxon>Parasitiformes</taxon>
        <taxon>Mesostigmata</taxon>
        <taxon>Gamasina</taxon>
        <taxon>Phytoseioidea</taxon>
        <taxon>Phytoseiidae</taxon>
        <taxon>Typhlodrominae</taxon>
        <taxon>Galendromus</taxon>
    </lineage>
</organism>
<dbReference type="InterPro" id="IPR036875">
    <property type="entry name" value="Znf_CCHC_sf"/>
</dbReference>
<feature type="domain" description="DWNN" evidence="10">
    <location>
        <begin position="3"/>
        <end position="76"/>
    </location>
</feature>
<dbReference type="GO" id="GO:0003676">
    <property type="term" value="F:nucleic acid binding"/>
    <property type="evidence" value="ECO:0007669"/>
    <property type="project" value="InterPro"/>
</dbReference>
<evidence type="ECO:0000256" key="5">
    <source>
        <dbReference type="ARBA" id="ARBA00023242"/>
    </source>
</evidence>
<feature type="compositionally biased region" description="Basic and acidic residues" evidence="7">
    <location>
        <begin position="782"/>
        <end position="794"/>
    </location>
</feature>
<gene>
    <name evidence="12" type="primary">LOC100898471</name>
</gene>
<evidence type="ECO:0000313" key="11">
    <source>
        <dbReference type="Proteomes" id="UP000694867"/>
    </source>
</evidence>
<feature type="compositionally biased region" description="Pro residues" evidence="7">
    <location>
        <begin position="524"/>
        <end position="539"/>
    </location>
</feature>
<evidence type="ECO:0000256" key="2">
    <source>
        <dbReference type="ARBA" id="ARBA00022723"/>
    </source>
</evidence>
<keyword evidence="4" id="KW-0862">Zinc</keyword>
<feature type="compositionally biased region" description="Basic and acidic residues" evidence="7">
    <location>
        <begin position="396"/>
        <end position="465"/>
    </location>
</feature>
<feature type="domain" description="RING-type" evidence="8">
    <location>
        <begin position="260"/>
        <end position="301"/>
    </location>
</feature>
<dbReference type="CDD" id="cd16620">
    <property type="entry name" value="vRING-HC-C4C4_RBBP6"/>
    <property type="match status" value="1"/>
</dbReference>
<dbReference type="PROSITE" id="PS51282">
    <property type="entry name" value="DWNN"/>
    <property type="match status" value="1"/>
</dbReference>
<dbReference type="FunFam" id="3.10.20.90:FF:000070">
    <property type="entry name" value="E3 ubiquitin-protein ligase RBBP6 isoform X2"/>
    <property type="match status" value="1"/>
</dbReference>
<dbReference type="InterPro" id="IPR033489">
    <property type="entry name" value="RBBP6"/>
</dbReference>
<keyword evidence="2" id="KW-0479">Metal-binding</keyword>
<dbReference type="InterPro" id="IPR014891">
    <property type="entry name" value="DWNN_domain"/>
</dbReference>
<feature type="compositionally biased region" description="Basic and acidic residues" evidence="7">
    <location>
        <begin position="998"/>
        <end position="1008"/>
    </location>
</feature>
<evidence type="ECO:0000256" key="7">
    <source>
        <dbReference type="SAM" id="MobiDB-lite"/>
    </source>
</evidence>
<feature type="compositionally biased region" description="Basic and acidic residues" evidence="7">
    <location>
        <begin position="1114"/>
        <end position="1202"/>
    </location>
</feature>
<feature type="region of interest" description="Disordered" evidence="7">
    <location>
        <begin position="573"/>
        <end position="1354"/>
    </location>
</feature>
<feature type="compositionally biased region" description="Basic and acidic residues" evidence="7">
    <location>
        <begin position="832"/>
        <end position="844"/>
    </location>
</feature>
<feature type="compositionally biased region" description="Basic residues" evidence="7">
    <location>
        <begin position="1330"/>
        <end position="1354"/>
    </location>
</feature>
<feature type="compositionally biased region" description="Basic and acidic residues" evidence="7">
    <location>
        <begin position="1033"/>
        <end position="1101"/>
    </location>
</feature>
<dbReference type="KEGG" id="goe:100898471"/>
<dbReference type="GO" id="GO:0006397">
    <property type="term" value="P:mRNA processing"/>
    <property type="evidence" value="ECO:0007669"/>
    <property type="project" value="InterPro"/>
</dbReference>
<feature type="compositionally biased region" description="Basic residues" evidence="7">
    <location>
        <begin position="601"/>
        <end position="621"/>
    </location>
</feature>
<dbReference type="PROSITE" id="PS50089">
    <property type="entry name" value="ZF_RING_2"/>
    <property type="match status" value="1"/>
</dbReference>
<feature type="compositionally biased region" description="Basic residues" evidence="7">
    <location>
        <begin position="730"/>
        <end position="743"/>
    </location>
</feature>
<dbReference type="Gene3D" id="3.10.20.90">
    <property type="entry name" value="Phosphatidylinositol 3-kinase Catalytic Subunit, Chain A, domain 1"/>
    <property type="match status" value="1"/>
</dbReference>
<feature type="compositionally biased region" description="Basic and acidic residues" evidence="7">
    <location>
        <begin position="704"/>
        <end position="726"/>
    </location>
</feature>
<dbReference type="PROSITE" id="PS50158">
    <property type="entry name" value="ZF_CCHC"/>
    <property type="match status" value="1"/>
</dbReference>
<dbReference type="RefSeq" id="XP_028967787.1">
    <property type="nucleotide sequence ID" value="XM_029111954.1"/>
</dbReference>
<feature type="compositionally biased region" description="Low complexity" evidence="7">
    <location>
        <begin position="959"/>
        <end position="971"/>
    </location>
</feature>
<dbReference type="GeneID" id="100898471"/>
<dbReference type="GO" id="GO:0006511">
    <property type="term" value="P:ubiquitin-dependent protein catabolic process"/>
    <property type="evidence" value="ECO:0007669"/>
    <property type="project" value="TreeGrafter"/>
</dbReference>
<evidence type="ECO:0000256" key="4">
    <source>
        <dbReference type="ARBA" id="ARBA00022833"/>
    </source>
</evidence>
<accession>A0AAJ7WI77</accession>
<dbReference type="InterPro" id="IPR001841">
    <property type="entry name" value="Znf_RING"/>
</dbReference>
<dbReference type="SUPFAM" id="SSF57850">
    <property type="entry name" value="RING/U-box"/>
    <property type="match status" value="1"/>
</dbReference>
<name>A0AAJ7WI77_9ACAR</name>
<keyword evidence="5" id="KW-0539">Nucleus</keyword>
<sequence length="1354" mass="154880">MSVHYKFKSSKDFDTVTFDGLHISIGELKKNIIQQKKIGKGADYELQITNAQTKEVYESDEVLVPKNTSVLVSRIPIVGANKKNWHRETSDADALLDAEVAASSADSHGAADNLKVADIAASSASEEDKIKAMISQSSTEFDSSKFVKKPFVGPPPASYVCYKCFKPGHWIHKCPHPPAEKSAMRIEVKRSTGIPRSFMKTVDDPTHKGVMFSTNGELVIPVLDAQAYKEKKIEKPPFVPDLDAKPIVEEKAPIPEDLQCWICKDLLTDAVLIPCCGTCFCDECIRFALLESDHHECPVCHELDQTPDKLIPNRFLRSKVSRLRGNLQKKKEDSFPAAAPTAAAGSEDTKPILKEESSQSNDAVVEIKREVKTEPLPKQPEVAADHGDDLASSLSPDDKSQKATSPEHHDKENADKFRDKEKVEVLSGERDFRERDDRWPPRWRPGDPRDSREPRPFDRDRRRYNSDYPPQDRSPPRYRRTYREFSPPRRGMPRPPDIPGTENGPYQPLNPPPMPFPQFAMPPSGYPPQPPSQQPPPPGIFSLILSCFPRAPGLGAPILPTFPVGFPPMGMMHGMPMPIPSKQAQREALEEFEKKLSEMRHGRRRRSPSPMRRRRYSRSRSRSFSPRGAPPRRRSRSNSRGRMRGSPTRRRSKSRSPYGRYARTPSRERERGDRFRGGGSPEYTRPLQLNSRRFSPGRSPPRRRSTERNFDSPSKRYRERSRDRSISPRGVRRRSKSIGRQRQKSGTPVSLEAKRTTSSTKRKSSPIEASPTDKKKKKRKTKSGEEDVEKDRDGGKKKKKKEKRKKTKDVQEADTTQPEKEDREGSVPVVAKIEDSIEEGKLQDETEESTLPNSPDEGANSVRGKSADRSPLLEHDNSASHSKGSPDQERTQKIPSPERPAVEKSKWERSSSSERESSPVAPLAAPKTELKSRITSEVIQKAETAIASKPPRIQPPPSSSGVSSKIISLKPIKSRLGEQLKEKDVFQHHHSHQQQSEQHQRDTPKRDNSIQITIHNDKPKRKPIRPPSPSPTRDGKKLDRKKSVEKEDRRGAERDKQHRASPERESSRVRKDQGSRDDGRRREEPSRSDRRKSPAREKERGVVTQTTSSRPRSRSRERDRRERSRSFERRERDRLREREKQLRRERRRREELERELEQKRKLEEEIERERRKREQLERELQLSRREKTRDSRDVSRTSDSRDKKRRNRSPSPPHSDRERSSKRSRTPRKEIEERRPAHNSQGDTSQNKKTVDDETQSAPPVKSAPALAGHDLDLSFEPDYDLDVEPDKKCSPVTPEISEMSATKKNERDDSSDSSSSSSDDDSDGDGDRTRRKKHRKHKKNKHKKAKKSKKVKS</sequence>
<keyword evidence="3 6" id="KW-0863">Zinc-finger</keyword>
<feature type="region of interest" description="Disordered" evidence="7">
    <location>
        <begin position="326"/>
        <end position="541"/>
    </location>
</feature>
<dbReference type="Gene3D" id="4.10.60.10">
    <property type="entry name" value="Zinc finger, CCHC-type"/>
    <property type="match status" value="1"/>
</dbReference>
<dbReference type="Proteomes" id="UP000694867">
    <property type="component" value="Unplaced"/>
</dbReference>
<feature type="compositionally biased region" description="Basic residues" evidence="7">
    <location>
        <begin position="795"/>
        <end position="807"/>
    </location>
</feature>
<dbReference type="PANTHER" id="PTHR15439">
    <property type="entry name" value="RETINOBLASTOMA-BINDING PROTEIN 6"/>
    <property type="match status" value="1"/>
</dbReference>
<dbReference type="InterPro" id="IPR013083">
    <property type="entry name" value="Znf_RING/FYVE/PHD"/>
</dbReference>
<feature type="compositionally biased region" description="Basic residues" evidence="7">
    <location>
        <begin position="630"/>
        <end position="654"/>
    </location>
</feature>
<keyword evidence="11" id="KW-1185">Reference proteome</keyword>
<evidence type="ECO:0000259" key="8">
    <source>
        <dbReference type="PROSITE" id="PS50089"/>
    </source>
</evidence>
<comment type="subcellular location">
    <subcellularLocation>
        <location evidence="1">Nucleus</location>
    </subcellularLocation>
</comment>
<dbReference type="SUPFAM" id="SSF57756">
    <property type="entry name" value="Retrovirus zinc finger-like domains"/>
    <property type="match status" value="1"/>
</dbReference>
<feature type="compositionally biased region" description="Basic and acidic residues" evidence="7">
    <location>
        <begin position="975"/>
        <end position="987"/>
    </location>
</feature>
<evidence type="ECO:0000256" key="6">
    <source>
        <dbReference type="PROSITE-ProRule" id="PRU00047"/>
    </source>
</evidence>
<dbReference type="Gene3D" id="3.30.40.10">
    <property type="entry name" value="Zinc/RING finger domain, C3HC4 (zinc finger)"/>
    <property type="match status" value="1"/>
</dbReference>
<feature type="compositionally biased region" description="Basic and acidic residues" evidence="7">
    <location>
        <begin position="1302"/>
        <end position="1311"/>
    </location>
</feature>
<proteinExistence type="predicted"/>
<dbReference type="GO" id="GO:0005634">
    <property type="term" value="C:nucleus"/>
    <property type="evidence" value="ECO:0007669"/>
    <property type="project" value="UniProtKB-SubCell"/>
</dbReference>
<feature type="compositionally biased region" description="Basic and acidic residues" evidence="7">
    <location>
        <begin position="584"/>
        <end position="600"/>
    </location>
</feature>
<dbReference type="GO" id="GO:0061630">
    <property type="term" value="F:ubiquitin protein ligase activity"/>
    <property type="evidence" value="ECO:0007669"/>
    <property type="project" value="InterPro"/>
</dbReference>
<feature type="compositionally biased region" description="Polar residues" evidence="7">
    <location>
        <begin position="1238"/>
        <end position="1248"/>
    </location>
</feature>
<evidence type="ECO:0000259" key="9">
    <source>
        <dbReference type="PROSITE" id="PS50158"/>
    </source>
</evidence>
<dbReference type="InterPro" id="IPR001878">
    <property type="entry name" value="Znf_CCHC"/>
</dbReference>
<feature type="compositionally biased region" description="Basic and acidic residues" evidence="7">
    <location>
        <begin position="365"/>
        <end position="375"/>
    </location>
</feature>
<reference evidence="12" key="1">
    <citation type="submission" date="2025-08" db="UniProtKB">
        <authorList>
            <consortium name="RefSeq"/>
        </authorList>
    </citation>
    <scope>IDENTIFICATION</scope>
</reference>
<feature type="compositionally biased region" description="Acidic residues" evidence="7">
    <location>
        <begin position="1274"/>
        <end position="1284"/>
    </location>
</feature>
<feature type="compositionally biased region" description="Basic and acidic residues" evidence="7">
    <location>
        <begin position="1214"/>
        <end position="1236"/>
    </location>
</feature>
<protein>
    <submittedName>
        <fullName evidence="12">E3 ubiquitin-protein ligase RBBP6</fullName>
    </submittedName>
</protein>
<dbReference type="GO" id="GO:0016567">
    <property type="term" value="P:protein ubiquitination"/>
    <property type="evidence" value="ECO:0007669"/>
    <property type="project" value="InterPro"/>
</dbReference>